<sequence length="189" mass="21057">MTHIIKLHYILPAASCETTEAKAPLPHPHRDRNGPPRRSNRRTRDHRRRHRLTSNITVIPHPAFVIVIIRHPASKSRITLIPLPYPPPQEIRHPPPNPFQGSSPAAPFLRQPTFLPEKSQLAALSGPFSAVSHIPAEKRAGSEVDQMRQRAKHPTRCPQDPAHGSGLRCARGSCRTPRPPCRTPSQPGT</sequence>
<organism evidence="2 3">
    <name type="scientific">Bifidobacterium bohemicum DSM 22767</name>
    <dbReference type="NCBI Taxonomy" id="1437606"/>
    <lineage>
        <taxon>Bacteria</taxon>
        <taxon>Bacillati</taxon>
        <taxon>Actinomycetota</taxon>
        <taxon>Actinomycetes</taxon>
        <taxon>Bifidobacteriales</taxon>
        <taxon>Bifidobacteriaceae</taxon>
        <taxon>Bifidobacterium</taxon>
    </lineage>
</organism>
<protein>
    <submittedName>
        <fullName evidence="2">Uncharacterized protein</fullName>
    </submittedName>
</protein>
<keyword evidence="3" id="KW-1185">Reference proteome</keyword>
<accession>A0A086ZGY3</accession>
<proteinExistence type="predicted"/>
<dbReference type="EMBL" id="JGYP01000002">
    <property type="protein sequence ID" value="KFI45783.1"/>
    <property type="molecule type" value="Genomic_DNA"/>
</dbReference>
<evidence type="ECO:0000313" key="3">
    <source>
        <dbReference type="Proteomes" id="UP000029096"/>
    </source>
</evidence>
<evidence type="ECO:0000313" key="2">
    <source>
        <dbReference type="EMBL" id="KFI45783.1"/>
    </source>
</evidence>
<name>A0A086ZGY3_9BIFI</name>
<feature type="compositionally biased region" description="Basic residues" evidence="1">
    <location>
        <begin position="38"/>
        <end position="52"/>
    </location>
</feature>
<evidence type="ECO:0000256" key="1">
    <source>
        <dbReference type="SAM" id="MobiDB-lite"/>
    </source>
</evidence>
<gene>
    <name evidence="2" type="ORF">BBOH_0585</name>
</gene>
<feature type="region of interest" description="Disordered" evidence="1">
    <location>
        <begin position="20"/>
        <end position="52"/>
    </location>
</feature>
<feature type="region of interest" description="Disordered" evidence="1">
    <location>
        <begin position="138"/>
        <end position="189"/>
    </location>
</feature>
<dbReference type="AlphaFoldDB" id="A0A086ZGY3"/>
<dbReference type="Proteomes" id="UP000029096">
    <property type="component" value="Unassembled WGS sequence"/>
</dbReference>
<feature type="compositionally biased region" description="Basic and acidic residues" evidence="1">
    <location>
        <begin position="138"/>
        <end position="148"/>
    </location>
</feature>
<reference evidence="2 3" key="1">
    <citation type="submission" date="2014-03" db="EMBL/GenBank/DDBJ databases">
        <title>Genomics of Bifidobacteria.</title>
        <authorList>
            <person name="Ventura M."/>
            <person name="Milani C."/>
            <person name="Lugli G.A."/>
        </authorList>
    </citation>
    <scope>NUCLEOTIDE SEQUENCE [LARGE SCALE GENOMIC DNA]</scope>
    <source>
        <strain evidence="2 3">DSM 22767</strain>
    </source>
</reference>
<comment type="caution">
    <text evidence="2">The sequence shown here is derived from an EMBL/GenBank/DDBJ whole genome shotgun (WGS) entry which is preliminary data.</text>
</comment>